<dbReference type="RefSeq" id="WP_165268913.1">
    <property type="nucleotide sequence ID" value="NZ_JAALLS010000012.1"/>
</dbReference>
<gene>
    <name evidence="5" type="ORF">G3569_10620</name>
</gene>
<dbReference type="InterPro" id="IPR050072">
    <property type="entry name" value="Peptidase_M20A"/>
</dbReference>
<feature type="active site" description="Proton acceptor" evidence="3">
    <location>
        <position position="151"/>
    </location>
</feature>
<protein>
    <submittedName>
        <fullName evidence="5">M20 family metallopeptidase</fullName>
    </submittedName>
</protein>
<evidence type="ECO:0000256" key="2">
    <source>
        <dbReference type="ARBA" id="ARBA00022801"/>
    </source>
</evidence>
<dbReference type="PANTHER" id="PTHR43808:SF9">
    <property type="entry name" value="BLL0789 PROTEIN"/>
    <property type="match status" value="1"/>
</dbReference>
<proteinExistence type="predicted"/>
<dbReference type="SUPFAM" id="SSF53187">
    <property type="entry name" value="Zn-dependent exopeptidases"/>
    <property type="match status" value="1"/>
</dbReference>
<evidence type="ECO:0000313" key="5">
    <source>
        <dbReference type="EMBL" id="NGP88811.1"/>
    </source>
</evidence>
<dbReference type="InterPro" id="IPR036264">
    <property type="entry name" value="Bact_exopeptidase_dim_dom"/>
</dbReference>
<reference evidence="5 6" key="1">
    <citation type="submission" date="2020-02" db="EMBL/GenBank/DDBJ databases">
        <title>Aliifodinibius halophilus 2W32, complete genome.</title>
        <authorList>
            <person name="Li Y."/>
            <person name="Wu S."/>
        </authorList>
    </citation>
    <scope>NUCLEOTIDE SEQUENCE [LARGE SCALE GENOMIC DNA]</scope>
    <source>
        <strain evidence="5 6">2W32</strain>
    </source>
</reference>
<evidence type="ECO:0000256" key="1">
    <source>
        <dbReference type="ARBA" id="ARBA00022723"/>
    </source>
</evidence>
<dbReference type="Proteomes" id="UP000479132">
    <property type="component" value="Unassembled WGS sequence"/>
</dbReference>
<dbReference type="GO" id="GO:0046872">
    <property type="term" value="F:metal ion binding"/>
    <property type="evidence" value="ECO:0007669"/>
    <property type="project" value="UniProtKB-KW"/>
</dbReference>
<dbReference type="InterPro" id="IPR011650">
    <property type="entry name" value="Peptidase_M20_dimer"/>
</dbReference>
<dbReference type="PANTHER" id="PTHR43808">
    <property type="entry name" value="ACETYLORNITHINE DEACETYLASE"/>
    <property type="match status" value="1"/>
</dbReference>
<dbReference type="Gene3D" id="3.40.630.10">
    <property type="entry name" value="Zn peptidases"/>
    <property type="match status" value="1"/>
</dbReference>
<dbReference type="EMBL" id="JAALLS010000012">
    <property type="protein sequence ID" value="NGP88811.1"/>
    <property type="molecule type" value="Genomic_DNA"/>
</dbReference>
<evidence type="ECO:0000256" key="3">
    <source>
        <dbReference type="PIRSR" id="PIRSR037238-1"/>
    </source>
</evidence>
<dbReference type="GO" id="GO:0016787">
    <property type="term" value="F:hydrolase activity"/>
    <property type="evidence" value="ECO:0007669"/>
    <property type="project" value="UniProtKB-KW"/>
</dbReference>
<evidence type="ECO:0000259" key="4">
    <source>
        <dbReference type="Pfam" id="PF07687"/>
    </source>
</evidence>
<dbReference type="PIRSF" id="PIRSF037238">
    <property type="entry name" value="Carboxypeptidase_G2"/>
    <property type="match status" value="1"/>
</dbReference>
<dbReference type="CDD" id="cd03885">
    <property type="entry name" value="M20_CPDG2"/>
    <property type="match status" value="1"/>
</dbReference>
<accession>A0A6M1T9V0</accession>
<dbReference type="Gene3D" id="3.30.70.360">
    <property type="match status" value="1"/>
</dbReference>
<comment type="caution">
    <text evidence="5">The sequence shown here is derived from an EMBL/GenBank/DDBJ whole genome shotgun (WGS) entry which is preliminary data.</text>
</comment>
<dbReference type="AlphaFoldDB" id="A0A6M1T9V0"/>
<dbReference type="Pfam" id="PF01546">
    <property type="entry name" value="Peptidase_M20"/>
    <property type="match status" value="1"/>
</dbReference>
<feature type="active site" evidence="3">
    <location>
        <position position="90"/>
    </location>
</feature>
<name>A0A6M1T9V0_9BACT</name>
<evidence type="ECO:0000313" key="6">
    <source>
        <dbReference type="Proteomes" id="UP000479132"/>
    </source>
</evidence>
<sequence length="386" mass="42132">MTERGQELLQYFRNHQQDFLSLLKSLVELETPSDDPSSFSEIFSLLTEEFEELNFSVTRIEGEKTGGQLLCTPKDTDPQKPNQLILGHCDTVWETGTLDQMPFTVEGNEISGPGIYDMKAGIAMMIFALKAITELNSEMSHQPIFLINTDEEIGSNESKELIIEQAKKSARTFVLEPSLGSEGKIKTARKGIGEFEVTINGTPSHAGLAPEEGVSAILGLSHIVQQLFKLNDPSSGISVNVGTIEGGERSNVIAAQSKAVIDVRIPTKEDGERIKEKIYNLESDMDGIELEISGGINRPPLEKGPANKQLWQTTKKLGKELGIELEEGTSGGASDGNFTNLYSPTIDGLGAVGEGAHAYHEKIFLDETIKRLALFTLLLQQPDIGK</sequence>
<dbReference type="SUPFAM" id="SSF55031">
    <property type="entry name" value="Bacterial exopeptidase dimerisation domain"/>
    <property type="match status" value="1"/>
</dbReference>
<keyword evidence="1" id="KW-0479">Metal-binding</keyword>
<dbReference type="InterPro" id="IPR002933">
    <property type="entry name" value="Peptidase_M20"/>
</dbReference>
<keyword evidence="2" id="KW-0378">Hydrolase</keyword>
<dbReference type="InterPro" id="IPR017150">
    <property type="entry name" value="Pept_M20_glutamate_carboxypep"/>
</dbReference>
<dbReference type="Pfam" id="PF07687">
    <property type="entry name" value="M20_dimer"/>
    <property type="match status" value="1"/>
</dbReference>
<feature type="domain" description="Peptidase M20 dimerisation" evidence="4">
    <location>
        <begin position="187"/>
        <end position="279"/>
    </location>
</feature>
<organism evidence="5 6">
    <name type="scientific">Fodinibius halophilus</name>
    <dbReference type="NCBI Taxonomy" id="1736908"/>
    <lineage>
        <taxon>Bacteria</taxon>
        <taxon>Pseudomonadati</taxon>
        <taxon>Balneolota</taxon>
        <taxon>Balneolia</taxon>
        <taxon>Balneolales</taxon>
        <taxon>Balneolaceae</taxon>
        <taxon>Fodinibius</taxon>
    </lineage>
</organism>
<keyword evidence="6" id="KW-1185">Reference proteome</keyword>